<dbReference type="RefSeq" id="WP_245127426.1">
    <property type="nucleotide sequence ID" value="NZ_CP095066.1"/>
</dbReference>
<dbReference type="Proteomes" id="UP000830401">
    <property type="component" value="Plasmid unnamed5"/>
</dbReference>
<keyword evidence="2" id="KW-1133">Transmembrane helix</keyword>
<feature type="region of interest" description="Disordered" evidence="1">
    <location>
        <begin position="87"/>
        <end position="111"/>
    </location>
</feature>
<reference evidence="3" key="1">
    <citation type="submission" date="2022-04" db="EMBL/GenBank/DDBJ databases">
        <title>Hymenobacter sp. isolated from the air.</title>
        <authorList>
            <person name="Won M."/>
            <person name="Lee C.-M."/>
            <person name="Woen H.-Y."/>
            <person name="Kwon S.-W."/>
        </authorList>
    </citation>
    <scope>NUCLEOTIDE SEQUENCE</scope>
    <source>
        <strain evidence="3">5420S-77</strain>
        <plasmid evidence="3">unnamed5</plasmid>
    </source>
</reference>
<feature type="transmembrane region" description="Helical" evidence="2">
    <location>
        <begin position="12"/>
        <end position="30"/>
    </location>
</feature>
<keyword evidence="3" id="KW-0614">Plasmid</keyword>
<feature type="compositionally biased region" description="Basic and acidic residues" evidence="1">
    <location>
        <begin position="100"/>
        <end position="109"/>
    </location>
</feature>
<evidence type="ECO:0000313" key="3">
    <source>
        <dbReference type="EMBL" id="UOQ69579.1"/>
    </source>
</evidence>
<organism evidence="3 4">
    <name type="scientific">Hymenobacter volaticus</name>
    <dbReference type="NCBI Taxonomy" id="2932254"/>
    <lineage>
        <taxon>Bacteria</taxon>
        <taxon>Pseudomonadati</taxon>
        <taxon>Bacteroidota</taxon>
        <taxon>Cytophagia</taxon>
        <taxon>Cytophagales</taxon>
        <taxon>Hymenobacteraceae</taxon>
        <taxon>Hymenobacter</taxon>
    </lineage>
</organism>
<keyword evidence="2" id="KW-0812">Transmembrane</keyword>
<gene>
    <name evidence="3" type="ORF">MUN86_28480</name>
</gene>
<keyword evidence="4" id="KW-1185">Reference proteome</keyword>
<evidence type="ECO:0000256" key="1">
    <source>
        <dbReference type="SAM" id="MobiDB-lite"/>
    </source>
</evidence>
<sequence>MFNAISWSQYGLTVFLLLVAYYTYVLAVYYRHEISTLLKGRTGATNAPPAGPDTLGQGATLALRGASSLIVPSIVVAPPAPLRVEAREPQVEEVGSEDSPLEKEVDSEHPVSMGEVEQAATEVEEVGSPASEVEETSSLIPAADLCEFASKVERGAVTAENAKEVPEALENTALLQAIYTASLARRRASLAVLEDM</sequence>
<protein>
    <submittedName>
        <fullName evidence="3">Uncharacterized protein</fullName>
    </submittedName>
</protein>
<accession>A0ABY4GH48</accession>
<evidence type="ECO:0000256" key="2">
    <source>
        <dbReference type="SAM" id="Phobius"/>
    </source>
</evidence>
<name>A0ABY4GH48_9BACT</name>
<evidence type="ECO:0000313" key="4">
    <source>
        <dbReference type="Proteomes" id="UP000830401"/>
    </source>
</evidence>
<geneLocation type="plasmid" evidence="3 4">
    <name>unnamed5</name>
</geneLocation>
<keyword evidence="2" id="KW-0472">Membrane</keyword>
<proteinExistence type="predicted"/>
<dbReference type="EMBL" id="CP095066">
    <property type="protein sequence ID" value="UOQ69579.1"/>
    <property type="molecule type" value="Genomic_DNA"/>
</dbReference>